<name>A0A856MPU5_9CYAN</name>
<keyword evidence="3" id="KW-1185">Reference proteome</keyword>
<feature type="domain" description="MAE-28990/MAE-18760-like HEPN" evidence="1">
    <location>
        <begin position="3"/>
        <end position="227"/>
    </location>
</feature>
<accession>A0A856MPU5</accession>
<dbReference type="EMBL" id="CP030118">
    <property type="protein sequence ID" value="QDL11591.1"/>
    <property type="molecule type" value="Genomic_DNA"/>
</dbReference>
<dbReference type="KEGG" id="bsen:DP114_30125"/>
<gene>
    <name evidence="2" type="ORF">DP114_30125</name>
</gene>
<reference evidence="2 3" key="1">
    <citation type="submission" date="2018-06" db="EMBL/GenBank/DDBJ databases">
        <title>Comparative genomics of Brasilonema spp. strains.</title>
        <authorList>
            <person name="Alvarenga D.O."/>
            <person name="Fiore M.F."/>
            <person name="Varani A.M."/>
        </authorList>
    </citation>
    <scope>NUCLEOTIDE SEQUENCE [LARGE SCALE GENOMIC DNA]</scope>
    <source>
        <strain evidence="2 3">CENA114</strain>
    </source>
</reference>
<dbReference type="Proteomes" id="UP000503129">
    <property type="component" value="Chromosome"/>
</dbReference>
<dbReference type="Pfam" id="PF18737">
    <property type="entry name" value="HEPN_MAE_28990"/>
    <property type="match status" value="1"/>
</dbReference>
<evidence type="ECO:0000259" key="1">
    <source>
        <dbReference type="Pfam" id="PF18737"/>
    </source>
</evidence>
<protein>
    <recommendedName>
        <fullName evidence="1">MAE-28990/MAE-18760-like HEPN domain-containing protein</fullName>
    </recommendedName>
</protein>
<evidence type="ECO:0000313" key="3">
    <source>
        <dbReference type="Proteomes" id="UP000503129"/>
    </source>
</evidence>
<sequence>MVNTVLLDFKTRVQEVDGYFIFLESLIKEKAKLAFFDSDGEYQLKNLDSELVKTLKANGFLLLYNLVESTMRNAIEAIYDEFRSTGVCFDKIKPKIRITILQSVQNFFKNDSAKNLHSKITQISIDIITATFEREKIFSGNVDAKVIRDIADKYGFSHCTDCSQTKNGQNLLVVREIRNDLAHGIKSFEEVGRDKTIDDLLEIKKEVIEYLRQILQNIQKYLDNKEYLDLSVCNS</sequence>
<proteinExistence type="predicted"/>
<dbReference type="AlphaFoldDB" id="A0A856MPU5"/>
<evidence type="ECO:0000313" key="2">
    <source>
        <dbReference type="EMBL" id="QDL11591.1"/>
    </source>
</evidence>
<dbReference type="InterPro" id="IPR040788">
    <property type="entry name" value="HEPN_MAE_28990"/>
</dbReference>
<organism evidence="2 3">
    <name type="scientific">Brasilonema sennae CENA114</name>
    <dbReference type="NCBI Taxonomy" id="415709"/>
    <lineage>
        <taxon>Bacteria</taxon>
        <taxon>Bacillati</taxon>
        <taxon>Cyanobacteriota</taxon>
        <taxon>Cyanophyceae</taxon>
        <taxon>Nostocales</taxon>
        <taxon>Scytonemataceae</taxon>
        <taxon>Brasilonema</taxon>
        <taxon>Bromeliae group (in: Brasilonema)</taxon>
    </lineage>
</organism>